<dbReference type="InterPro" id="IPR021596">
    <property type="entry name" value="DUF3219"/>
</dbReference>
<dbReference type="Pfam" id="PF11514">
    <property type="entry name" value="DUF3219"/>
    <property type="match status" value="1"/>
</dbReference>
<accession>A0A6L3V0W2</accession>
<keyword evidence="2" id="KW-1185">Reference proteome</keyword>
<dbReference type="Proteomes" id="UP000481030">
    <property type="component" value="Unassembled WGS sequence"/>
</dbReference>
<dbReference type="EMBL" id="WBOS01000017">
    <property type="protein sequence ID" value="KAB2329730.1"/>
    <property type="molecule type" value="Genomic_DNA"/>
</dbReference>
<sequence>MVKKLILNDTLIHLCSYEEEIVDGLYKISVDFKVTSNDYHDISTLLYNGTFDVKIPERDLIFRGTIHTYSTSITNLYIKDQIGEYKLVLMEVSQ</sequence>
<dbReference type="OrthoDB" id="2920197at2"/>
<reference evidence="1 2" key="1">
    <citation type="journal article" date="2016" name="Antonie Van Leeuwenhoek">
        <title>Bacillus depressus sp. nov., isolated from soil of a sunflower field.</title>
        <authorList>
            <person name="Wei X."/>
            <person name="Xin D."/>
            <person name="Xin Y."/>
            <person name="Zhang H."/>
            <person name="Wang T."/>
            <person name="Zhang J."/>
        </authorList>
    </citation>
    <scope>NUCLEOTIDE SEQUENCE [LARGE SCALE GENOMIC DNA]</scope>
    <source>
        <strain evidence="1 2">BZ1</strain>
    </source>
</reference>
<dbReference type="RefSeq" id="WP_151536854.1">
    <property type="nucleotide sequence ID" value="NZ_WBOS01000017.1"/>
</dbReference>
<comment type="caution">
    <text evidence="1">The sequence shown here is derived from an EMBL/GenBank/DDBJ whole genome shotgun (WGS) entry which is preliminary data.</text>
</comment>
<dbReference type="AlphaFoldDB" id="A0A6L3V0W2"/>
<organism evidence="1 2">
    <name type="scientific">Cytobacillus depressus</name>
    <dbReference type="NCBI Taxonomy" id="1602942"/>
    <lineage>
        <taxon>Bacteria</taxon>
        <taxon>Bacillati</taxon>
        <taxon>Bacillota</taxon>
        <taxon>Bacilli</taxon>
        <taxon>Bacillales</taxon>
        <taxon>Bacillaceae</taxon>
        <taxon>Cytobacillus</taxon>
    </lineage>
</organism>
<gene>
    <name evidence="1" type="ORF">F7731_21530</name>
</gene>
<evidence type="ECO:0000313" key="1">
    <source>
        <dbReference type="EMBL" id="KAB2329730.1"/>
    </source>
</evidence>
<dbReference type="Gene3D" id="2.40.30.80">
    <property type="entry name" value="YkvR-like"/>
    <property type="match status" value="1"/>
</dbReference>
<evidence type="ECO:0000313" key="2">
    <source>
        <dbReference type="Proteomes" id="UP000481030"/>
    </source>
</evidence>
<proteinExistence type="predicted"/>
<name>A0A6L3V0W2_9BACI</name>
<protein>
    <submittedName>
        <fullName evidence="1">DUF3219 family protein</fullName>
    </submittedName>
</protein>
<dbReference type="SUPFAM" id="SSF159173">
    <property type="entry name" value="YkvR-like"/>
    <property type="match status" value="1"/>
</dbReference>
<dbReference type="InterPro" id="IPR023105">
    <property type="entry name" value="YkvR-like_sf"/>
</dbReference>